<proteinExistence type="predicted"/>
<dbReference type="RefSeq" id="WP_145367250.1">
    <property type="nucleotide sequence ID" value="NZ_CP036275.1"/>
</dbReference>
<dbReference type="AlphaFoldDB" id="A0A517Z2B3"/>
<reference evidence="2 3" key="1">
    <citation type="submission" date="2019-02" db="EMBL/GenBank/DDBJ databases">
        <title>Deep-cultivation of Planctomycetes and their phenomic and genomic characterization uncovers novel biology.</title>
        <authorList>
            <person name="Wiegand S."/>
            <person name="Jogler M."/>
            <person name="Boedeker C."/>
            <person name="Pinto D."/>
            <person name="Vollmers J."/>
            <person name="Rivas-Marin E."/>
            <person name="Kohn T."/>
            <person name="Peeters S.H."/>
            <person name="Heuer A."/>
            <person name="Rast P."/>
            <person name="Oberbeckmann S."/>
            <person name="Bunk B."/>
            <person name="Jeske O."/>
            <person name="Meyerdierks A."/>
            <person name="Storesund J.E."/>
            <person name="Kallscheuer N."/>
            <person name="Luecker S."/>
            <person name="Lage O.M."/>
            <person name="Pohl T."/>
            <person name="Merkel B.J."/>
            <person name="Hornburger P."/>
            <person name="Mueller R.-W."/>
            <person name="Bruemmer F."/>
            <person name="Labrenz M."/>
            <person name="Spormann A.M."/>
            <person name="Op den Camp H."/>
            <person name="Overmann J."/>
            <person name="Amann R."/>
            <person name="Jetten M.S.M."/>
            <person name="Mascher T."/>
            <person name="Medema M.H."/>
            <person name="Devos D.P."/>
            <person name="Kaster A.-K."/>
            <person name="Ovreas L."/>
            <person name="Rohde M."/>
            <person name="Galperin M.Y."/>
            <person name="Jogler C."/>
        </authorList>
    </citation>
    <scope>NUCLEOTIDE SEQUENCE [LARGE SCALE GENOMIC DNA]</scope>
    <source>
        <strain evidence="2 3">Mal4</strain>
    </source>
</reference>
<evidence type="ECO:0000313" key="2">
    <source>
        <dbReference type="EMBL" id="QDU36608.1"/>
    </source>
</evidence>
<gene>
    <name evidence="2" type="ORF">Mal4_08950</name>
</gene>
<evidence type="ECO:0000313" key="3">
    <source>
        <dbReference type="Proteomes" id="UP000320496"/>
    </source>
</evidence>
<dbReference type="Proteomes" id="UP000320496">
    <property type="component" value="Chromosome"/>
</dbReference>
<keyword evidence="1" id="KW-0732">Signal</keyword>
<organism evidence="2 3">
    <name type="scientific">Maioricimonas rarisocia</name>
    <dbReference type="NCBI Taxonomy" id="2528026"/>
    <lineage>
        <taxon>Bacteria</taxon>
        <taxon>Pseudomonadati</taxon>
        <taxon>Planctomycetota</taxon>
        <taxon>Planctomycetia</taxon>
        <taxon>Planctomycetales</taxon>
        <taxon>Planctomycetaceae</taxon>
        <taxon>Maioricimonas</taxon>
    </lineage>
</organism>
<sequence length="141" mass="15325" precursor="true">MKSLIATFAILAVAFASIAGFVLAQAPNNSPSTVPIAEGRDKATTNNQFDHPVLGKVLFEHVTTVHYCDATFPANSDGSFGGWHVGDEYGAQSTMTIYENYIVQEHLLPDGTVFRDSRPYDTLGRIEQRIPPSAPKPTNTN</sequence>
<protein>
    <submittedName>
        <fullName evidence="2">Uncharacterized protein</fullName>
    </submittedName>
</protein>
<keyword evidence="3" id="KW-1185">Reference proteome</keyword>
<dbReference type="KEGG" id="mri:Mal4_08950"/>
<dbReference type="EMBL" id="CP036275">
    <property type="protein sequence ID" value="QDU36608.1"/>
    <property type="molecule type" value="Genomic_DNA"/>
</dbReference>
<feature type="signal peptide" evidence="1">
    <location>
        <begin position="1"/>
        <end position="24"/>
    </location>
</feature>
<dbReference type="OrthoDB" id="9975713at2"/>
<feature type="chain" id="PRO_5021752428" evidence="1">
    <location>
        <begin position="25"/>
        <end position="141"/>
    </location>
</feature>
<name>A0A517Z2B3_9PLAN</name>
<accession>A0A517Z2B3</accession>
<evidence type="ECO:0000256" key="1">
    <source>
        <dbReference type="SAM" id="SignalP"/>
    </source>
</evidence>